<evidence type="ECO:0000313" key="1">
    <source>
        <dbReference type="EMBL" id="CAG8672844.1"/>
    </source>
</evidence>
<reference evidence="1" key="1">
    <citation type="submission" date="2021-06" db="EMBL/GenBank/DDBJ databases">
        <authorList>
            <person name="Kallberg Y."/>
            <person name="Tangrot J."/>
            <person name="Rosling A."/>
        </authorList>
    </citation>
    <scope>NUCLEOTIDE SEQUENCE</scope>
    <source>
        <strain evidence="1">AU212A</strain>
    </source>
</reference>
<sequence>MDISKISRSAYRTIANLSQSLLREWSVSEAKKQLMNDMASQIKTTLFDFLLNLLDNLTELINKEIYFNDQNIVKSVIES</sequence>
<dbReference type="Proteomes" id="UP000789860">
    <property type="component" value="Unassembled WGS sequence"/>
</dbReference>
<gene>
    <name evidence="1" type="ORF">SCALOS_LOCUS9441</name>
</gene>
<accession>A0ACA9NSM7</accession>
<protein>
    <submittedName>
        <fullName evidence="1">5718_t:CDS:1</fullName>
    </submittedName>
</protein>
<feature type="non-terminal residue" evidence="1">
    <location>
        <position position="79"/>
    </location>
</feature>
<evidence type="ECO:0000313" key="2">
    <source>
        <dbReference type="Proteomes" id="UP000789860"/>
    </source>
</evidence>
<keyword evidence="2" id="KW-1185">Reference proteome</keyword>
<proteinExistence type="predicted"/>
<comment type="caution">
    <text evidence="1">The sequence shown here is derived from an EMBL/GenBank/DDBJ whole genome shotgun (WGS) entry which is preliminary data.</text>
</comment>
<feature type="non-terminal residue" evidence="1">
    <location>
        <position position="1"/>
    </location>
</feature>
<dbReference type="EMBL" id="CAJVPM010029325">
    <property type="protein sequence ID" value="CAG8672844.1"/>
    <property type="molecule type" value="Genomic_DNA"/>
</dbReference>
<organism evidence="1 2">
    <name type="scientific">Scutellospora calospora</name>
    <dbReference type="NCBI Taxonomy" id="85575"/>
    <lineage>
        <taxon>Eukaryota</taxon>
        <taxon>Fungi</taxon>
        <taxon>Fungi incertae sedis</taxon>
        <taxon>Mucoromycota</taxon>
        <taxon>Glomeromycotina</taxon>
        <taxon>Glomeromycetes</taxon>
        <taxon>Diversisporales</taxon>
        <taxon>Gigasporaceae</taxon>
        <taxon>Scutellospora</taxon>
    </lineage>
</organism>
<name>A0ACA9NSM7_9GLOM</name>